<dbReference type="PANTHER" id="PTHR35274:SF2">
    <property type="entry name" value="E6-LIKE PROTEIN"/>
    <property type="match status" value="1"/>
</dbReference>
<feature type="region of interest" description="Disordered" evidence="1">
    <location>
        <begin position="59"/>
        <end position="97"/>
    </location>
</feature>
<feature type="compositionally biased region" description="Low complexity" evidence="1">
    <location>
        <begin position="232"/>
        <end position="243"/>
    </location>
</feature>
<feature type="region of interest" description="Disordered" evidence="1">
    <location>
        <begin position="16"/>
        <end position="42"/>
    </location>
</feature>
<dbReference type="KEGG" id="qsa:O6P43_012683"/>
<feature type="compositionally biased region" description="Basic and acidic residues" evidence="1">
    <location>
        <begin position="22"/>
        <end position="34"/>
    </location>
</feature>
<gene>
    <name evidence="2" type="ORF">O6P43_012683</name>
</gene>
<dbReference type="InterPro" id="IPR040290">
    <property type="entry name" value="Prot_E6-like"/>
</dbReference>
<dbReference type="PANTHER" id="PTHR35274">
    <property type="entry name" value="E6-LIKE PROTEIN"/>
    <property type="match status" value="1"/>
</dbReference>
<protein>
    <submittedName>
        <fullName evidence="2">Protein E6-like</fullName>
    </submittedName>
</protein>
<keyword evidence="3" id="KW-1185">Reference proteome</keyword>
<comment type="caution">
    <text evidence="2">The sequence shown here is derived from an EMBL/GenBank/DDBJ whole genome shotgun (WGS) entry which is preliminary data.</text>
</comment>
<evidence type="ECO:0000313" key="2">
    <source>
        <dbReference type="EMBL" id="KAJ7968603.1"/>
    </source>
</evidence>
<feature type="compositionally biased region" description="Acidic residues" evidence="1">
    <location>
        <begin position="254"/>
        <end position="264"/>
    </location>
</feature>
<sequence length="264" mass="30880">MPINARDSQFFSKVTPINNNVKETEVPNKEEPLTKQENNPTFIPETQNDAYGLYGHESGQLPPSTTTTRTNYASYTTPTTNLPYKTPSEEDEDFDKYPNNNYYKYNKEAYNANNNGMTDTRLSDQTGYSSNNNNYYYNKNAYEANKNGMGSTRFTERGYNTMSNQNNNNNNYYYNKNTASNYNVERQGMSDTRYMEGGKYYYDIDSENYNPNQYGSSREVVSTNWYKNNNNNNNRGYYGNNENSFEGYHQNQEEFQEDQEEFEP</sequence>
<dbReference type="Proteomes" id="UP001163823">
    <property type="component" value="Chromosome 5"/>
</dbReference>
<dbReference type="AlphaFoldDB" id="A0AAD7M258"/>
<reference evidence="2" key="1">
    <citation type="journal article" date="2023" name="Science">
        <title>Elucidation of the pathway for biosynthesis of saponin adjuvants from the soapbark tree.</title>
        <authorList>
            <person name="Reed J."/>
            <person name="Orme A."/>
            <person name="El-Demerdash A."/>
            <person name="Owen C."/>
            <person name="Martin L.B.B."/>
            <person name="Misra R.C."/>
            <person name="Kikuchi S."/>
            <person name="Rejzek M."/>
            <person name="Martin A.C."/>
            <person name="Harkess A."/>
            <person name="Leebens-Mack J."/>
            <person name="Louveau T."/>
            <person name="Stephenson M.J."/>
            <person name="Osbourn A."/>
        </authorList>
    </citation>
    <scope>NUCLEOTIDE SEQUENCE</scope>
    <source>
        <strain evidence="2">S10</strain>
    </source>
</reference>
<feature type="region of interest" description="Disordered" evidence="1">
    <location>
        <begin position="232"/>
        <end position="264"/>
    </location>
</feature>
<evidence type="ECO:0000256" key="1">
    <source>
        <dbReference type="SAM" id="MobiDB-lite"/>
    </source>
</evidence>
<accession>A0AAD7M258</accession>
<dbReference type="EMBL" id="JARAOO010000005">
    <property type="protein sequence ID" value="KAJ7968603.1"/>
    <property type="molecule type" value="Genomic_DNA"/>
</dbReference>
<proteinExistence type="predicted"/>
<name>A0AAD7M258_QUISA</name>
<evidence type="ECO:0000313" key="3">
    <source>
        <dbReference type="Proteomes" id="UP001163823"/>
    </source>
</evidence>
<feature type="compositionally biased region" description="Low complexity" evidence="1">
    <location>
        <begin position="63"/>
        <end position="81"/>
    </location>
</feature>
<organism evidence="2 3">
    <name type="scientific">Quillaja saponaria</name>
    <name type="common">Soap bark tree</name>
    <dbReference type="NCBI Taxonomy" id="32244"/>
    <lineage>
        <taxon>Eukaryota</taxon>
        <taxon>Viridiplantae</taxon>
        <taxon>Streptophyta</taxon>
        <taxon>Embryophyta</taxon>
        <taxon>Tracheophyta</taxon>
        <taxon>Spermatophyta</taxon>
        <taxon>Magnoliopsida</taxon>
        <taxon>eudicotyledons</taxon>
        <taxon>Gunneridae</taxon>
        <taxon>Pentapetalae</taxon>
        <taxon>rosids</taxon>
        <taxon>fabids</taxon>
        <taxon>Fabales</taxon>
        <taxon>Quillajaceae</taxon>
        <taxon>Quillaja</taxon>
    </lineage>
</organism>